<keyword evidence="3" id="KW-1003">Cell membrane</keyword>
<keyword evidence="6 7" id="KW-0472">Membrane</keyword>
<evidence type="ECO:0000256" key="6">
    <source>
        <dbReference type="ARBA" id="ARBA00023136"/>
    </source>
</evidence>
<evidence type="ECO:0000256" key="1">
    <source>
        <dbReference type="ARBA" id="ARBA00004651"/>
    </source>
</evidence>
<proteinExistence type="inferred from homology"/>
<dbReference type="Pfam" id="PF01569">
    <property type="entry name" value="PAP2"/>
    <property type="match status" value="1"/>
</dbReference>
<accession>A0A3F2RQU4</accession>
<comment type="similarity">
    <text evidence="2">Belongs to the TMEM8 family.</text>
</comment>
<dbReference type="InterPro" id="IPR000326">
    <property type="entry name" value="PAP2/HPO"/>
</dbReference>
<feature type="transmembrane region" description="Helical" evidence="7">
    <location>
        <begin position="360"/>
        <end position="382"/>
    </location>
</feature>
<evidence type="ECO:0000256" key="7">
    <source>
        <dbReference type="SAM" id="Phobius"/>
    </source>
</evidence>
<dbReference type="AlphaFoldDB" id="A0A3F2RQU4"/>
<evidence type="ECO:0000256" key="4">
    <source>
        <dbReference type="ARBA" id="ARBA00022692"/>
    </source>
</evidence>
<protein>
    <recommendedName>
        <fullName evidence="8">Phosphatidic acid phosphatase type 2/haloperoxidase domain-containing protein</fullName>
    </recommendedName>
</protein>
<dbReference type="SMART" id="SM00014">
    <property type="entry name" value="acidPPc"/>
    <property type="match status" value="1"/>
</dbReference>
<organism evidence="10 11">
    <name type="scientific">Phytophthora kernoviae</name>
    <dbReference type="NCBI Taxonomy" id="325452"/>
    <lineage>
        <taxon>Eukaryota</taxon>
        <taxon>Sar</taxon>
        <taxon>Stramenopiles</taxon>
        <taxon>Oomycota</taxon>
        <taxon>Peronosporomycetes</taxon>
        <taxon>Peronosporales</taxon>
        <taxon>Peronosporaceae</taxon>
        <taxon>Phytophthora</taxon>
    </lineage>
</organism>
<dbReference type="Pfam" id="PF12036">
    <property type="entry name" value="DUF3522"/>
    <property type="match status" value="1"/>
</dbReference>
<sequence>MRSSFEVGMMLAVTGITNLCMFPAIVSLYRREFVFEGQWHRLDNIGAIMSFIMWSIHLMDLRRPVLQRYLQYLFLSVVLIFQEKNPWDERNSYQPIAGSFSLLLLSFVVRRRVPKYNFVQFRRGLLLLLCGVCCFVRGLDDDNDPFRFFHGCWHGFVGAAAYFNYKVLPSDSISRGGRVGRTRRSWPQFVYGSISHEDVKPNLEQQQQQQDQEPTMSIADQLYAYDLTWSTKIYQRFGRDPTPRLCWEIFSHTGDGFLWLLTIPPLMGLLWVAGLIGPFEPATKMLLSALFTCMTVDIIAIMLLKLVFHRQRPPFHTADMRFVGPDQHSFPSGHSTRVWCMVAMLFYLADTHPWILKEFFYGMVPAALVVLSVVWAMVINFSRVALGRHYPSDVLAGSLIGFFVFWPISLFFINHYSMLDIRPPPY</sequence>
<evidence type="ECO:0000256" key="3">
    <source>
        <dbReference type="ARBA" id="ARBA00022475"/>
    </source>
</evidence>
<feature type="transmembrane region" description="Helical" evidence="7">
    <location>
        <begin position="121"/>
        <end position="139"/>
    </location>
</feature>
<dbReference type="Proteomes" id="UP000277300">
    <property type="component" value="Unassembled WGS sequence"/>
</dbReference>
<evidence type="ECO:0000313" key="11">
    <source>
        <dbReference type="Proteomes" id="UP000277300"/>
    </source>
</evidence>
<feature type="transmembrane region" description="Helical" evidence="7">
    <location>
        <begin position="257"/>
        <end position="279"/>
    </location>
</feature>
<dbReference type="InterPro" id="IPR036938">
    <property type="entry name" value="PAP2/HPO_sf"/>
</dbReference>
<evidence type="ECO:0000256" key="5">
    <source>
        <dbReference type="ARBA" id="ARBA00022989"/>
    </source>
</evidence>
<evidence type="ECO:0000259" key="8">
    <source>
        <dbReference type="SMART" id="SM00014"/>
    </source>
</evidence>
<dbReference type="Gene3D" id="1.20.144.10">
    <property type="entry name" value="Phosphatidic acid phosphatase type 2/haloperoxidase"/>
    <property type="match status" value="1"/>
</dbReference>
<name>A0A3F2RQU4_9STRA</name>
<reference evidence="11 12" key="1">
    <citation type="submission" date="2018-07" db="EMBL/GenBank/DDBJ databases">
        <title>Genome sequencing of oomycete isolates from Chile give support for New Zealand origin for Phytophthora kernoviae and make available the first Nothophytophthora sp. genome.</title>
        <authorList>
            <person name="Studholme D.J."/>
            <person name="Sanfuentes E."/>
            <person name="Panda P."/>
            <person name="Hill R."/>
            <person name="Sambles C."/>
            <person name="Grant M."/>
            <person name="Williams N.M."/>
            <person name="Mcdougal R.L."/>
        </authorList>
    </citation>
    <scope>NUCLEOTIDE SEQUENCE [LARGE SCALE GENOMIC DNA]</scope>
    <source>
        <strain evidence="10">Chile6</strain>
        <strain evidence="9">Chile7</strain>
    </source>
</reference>
<evidence type="ECO:0000313" key="10">
    <source>
        <dbReference type="EMBL" id="RLN61361.1"/>
    </source>
</evidence>
<dbReference type="InterPro" id="IPR021910">
    <property type="entry name" value="NGX6/PGAP6/MYMK"/>
</dbReference>
<evidence type="ECO:0000313" key="9">
    <source>
        <dbReference type="EMBL" id="RLN61093.1"/>
    </source>
</evidence>
<evidence type="ECO:0000256" key="2">
    <source>
        <dbReference type="ARBA" id="ARBA00005542"/>
    </source>
</evidence>
<dbReference type="PANTHER" id="PTHR36561">
    <property type="entry name" value="HAEMOLYSIN-III RELATED-RELATED"/>
    <property type="match status" value="1"/>
</dbReference>
<keyword evidence="5 7" id="KW-1133">Transmembrane helix</keyword>
<gene>
    <name evidence="9" type="ORF">BBJ29_004428</name>
    <name evidence="10" type="ORF">BBP00_00005449</name>
</gene>
<dbReference type="EMBL" id="MBAD02000929">
    <property type="protein sequence ID" value="RLN61093.1"/>
    <property type="molecule type" value="Genomic_DNA"/>
</dbReference>
<feature type="domain" description="Phosphatidic acid phosphatase type 2/haloperoxidase" evidence="8">
    <location>
        <begin position="286"/>
        <end position="409"/>
    </location>
</feature>
<feature type="transmembrane region" description="Helical" evidence="7">
    <location>
        <begin position="65"/>
        <end position="81"/>
    </location>
</feature>
<keyword evidence="4 7" id="KW-0812">Transmembrane</keyword>
<dbReference type="PANTHER" id="PTHR36561:SF2">
    <property type="entry name" value="HAEMOLYSIN-III RELATED"/>
    <property type="match status" value="1"/>
</dbReference>
<comment type="subcellular location">
    <subcellularLocation>
        <location evidence="1">Cell membrane</location>
        <topology evidence="1">Multi-pass membrane protein</topology>
    </subcellularLocation>
</comment>
<dbReference type="EMBL" id="MBDO02000159">
    <property type="protein sequence ID" value="RLN61361.1"/>
    <property type="molecule type" value="Genomic_DNA"/>
</dbReference>
<dbReference type="SUPFAM" id="SSF48317">
    <property type="entry name" value="Acid phosphatase/Vanadium-dependent haloperoxidase"/>
    <property type="match status" value="1"/>
</dbReference>
<feature type="transmembrane region" description="Helical" evidence="7">
    <location>
        <begin position="41"/>
        <end position="58"/>
    </location>
</feature>
<feature type="transmembrane region" description="Helical" evidence="7">
    <location>
        <begin position="7"/>
        <end position="29"/>
    </location>
</feature>
<evidence type="ECO:0000313" key="12">
    <source>
        <dbReference type="Proteomes" id="UP000284657"/>
    </source>
</evidence>
<dbReference type="Proteomes" id="UP000284657">
    <property type="component" value="Unassembled WGS sequence"/>
</dbReference>
<comment type="caution">
    <text evidence="10">The sequence shown here is derived from an EMBL/GenBank/DDBJ whole genome shotgun (WGS) entry which is preliminary data.</text>
</comment>
<feature type="transmembrane region" description="Helical" evidence="7">
    <location>
        <begin position="285"/>
        <end position="308"/>
    </location>
</feature>
<feature type="transmembrane region" description="Helical" evidence="7">
    <location>
        <begin position="394"/>
        <end position="416"/>
    </location>
</feature>
<feature type="transmembrane region" description="Helical" evidence="7">
    <location>
        <begin position="93"/>
        <end position="109"/>
    </location>
</feature>
<dbReference type="OrthoDB" id="10266771at2759"/>
<dbReference type="GO" id="GO:0005886">
    <property type="term" value="C:plasma membrane"/>
    <property type="evidence" value="ECO:0007669"/>
    <property type="project" value="UniProtKB-SubCell"/>
</dbReference>